<protein>
    <submittedName>
        <fullName evidence="2">Uncharacterized protein</fullName>
    </submittedName>
</protein>
<sequence length="311" mass="32959">MPPLDSRTHTRPPILIHPRRLLFHLFFLSPTLPSPTLLSSSSSISLSSSPRPRPTHLATAAAAAAATAGESPGARVEGATSPPAMVISAEPPPAALPSDPTAEGGAVEAAAEVAMTPSSARHGALSSLPSTLKTWGSHRMLRCAPVNRAGDAIAPARRSSSQQLDEVSERLLLGLREAAAAAPGGSSAADDDESSGVAVSEAASPRPLKARTRRRRRVSMPSPAPAVSPSPQASERERRLVRADALDRARFSATLSAEEIEEDVYALTGARPRRRPRCRRPRAVQKQLDMLLPGAWLSEITAEFYRVPDDR</sequence>
<evidence type="ECO:0000313" key="2">
    <source>
        <dbReference type="EnsemblPlants" id="HORVU.MOREX.r3.3HG0225590.1"/>
    </source>
</evidence>
<evidence type="ECO:0000313" key="3">
    <source>
        <dbReference type="Proteomes" id="UP000011116"/>
    </source>
</evidence>
<reference evidence="2" key="2">
    <citation type="submission" date="2020-10" db="EMBL/GenBank/DDBJ databases">
        <authorList>
            <person name="Scholz U."/>
            <person name="Mascher M."/>
            <person name="Fiebig A."/>
        </authorList>
    </citation>
    <scope>NUCLEOTIDE SEQUENCE [LARGE SCALE GENOMIC DNA]</scope>
    <source>
        <strain evidence="2">cv. Morex</strain>
    </source>
</reference>
<dbReference type="Gramene" id="HORVU.MOREX.r3.3HG0225590.1">
    <property type="protein sequence ID" value="HORVU.MOREX.r3.3HG0225590.1"/>
    <property type="gene ID" value="HORVU.MOREX.r3.3HG0225590"/>
</dbReference>
<organism evidence="2 3">
    <name type="scientific">Hordeum vulgare subsp. vulgare</name>
    <name type="common">Domesticated barley</name>
    <dbReference type="NCBI Taxonomy" id="112509"/>
    <lineage>
        <taxon>Eukaryota</taxon>
        <taxon>Viridiplantae</taxon>
        <taxon>Streptophyta</taxon>
        <taxon>Embryophyta</taxon>
        <taxon>Tracheophyta</taxon>
        <taxon>Spermatophyta</taxon>
        <taxon>Magnoliopsida</taxon>
        <taxon>Liliopsida</taxon>
        <taxon>Poales</taxon>
        <taxon>Poaceae</taxon>
        <taxon>BOP clade</taxon>
        <taxon>Pooideae</taxon>
        <taxon>Triticodae</taxon>
        <taxon>Triticeae</taxon>
        <taxon>Hordeinae</taxon>
        <taxon>Hordeum</taxon>
    </lineage>
</organism>
<dbReference type="Proteomes" id="UP000011116">
    <property type="component" value="Chromosome 3H"/>
</dbReference>
<name>A0A8I6XAE1_HORVV</name>
<dbReference type="InterPro" id="IPR012438">
    <property type="entry name" value="DUF1639"/>
</dbReference>
<dbReference type="EnsemblPlants" id="HORVU.MOREX.r3.3HG0225590.1">
    <property type="protein sequence ID" value="HORVU.MOREX.r3.3HG0225590.1"/>
    <property type="gene ID" value="HORVU.MOREX.r3.3HG0225590"/>
</dbReference>
<reference evidence="2" key="3">
    <citation type="submission" date="2022-01" db="UniProtKB">
        <authorList>
            <consortium name="EnsemblPlants"/>
        </authorList>
    </citation>
    <scope>IDENTIFICATION</scope>
    <source>
        <strain evidence="2">subsp. vulgare</strain>
    </source>
</reference>
<reference evidence="3" key="1">
    <citation type="journal article" date="2012" name="Nature">
        <title>A physical, genetic and functional sequence assembly of the barley genome.</title>
        <authorList>
            <consortium name="The International Barley Genome Sequencing Consortium"/>
            <person name="Mayer K.F."/>
            <person name="Waugh R."/>
            <person name="Brown J.W."/>
            <person name="Schulman A."/>
            <person name="Langridge P."/>
            <person name="Platzer M."/>
            <person name="Fincher G.B."/>
            <person name="Muehlbauer G.J."/>
            <person name="Sato K."/>
            <person name="Close T.J."/>
            <person name="Wise R.P."/>
            <person name="Stein N."/>
        </authorList>
    </citation>
    <scope>NUCLEOTIDE SEQUENCE [LARGE SCALE GENOMIC DNA]</scope>
    <source>
        <strain evidence="3">cv. Morex</strain>
    </source>
</reference>
<dbReference type="SMR" id="A0A8I6XAE1"/>
<feature type="region of interest" description="Disordered" evidence="1">
    <location>
        <begin position="182"/>
        <end position="239"/>
    </location>
</feature>
<evidence type="ECO:0000256" key="1">
    <source>
        <dbReference type="SAM" id="MobiDB-lite"/>
    </source>
</evidence>
<accession>A0A8I6XAE1</accession>
<feature type="compositionally biased region" description="Low complexity" evidence="1">
    <location>
        <begin position="195"/>
        <end position="207"/>
    </location>
</feature>
<feature type="region of interest" description="Disordered" evidence="1">
    <location>
        <begin position="38"/>
        <end position="108"/>
    </location>
</feature>
<dbReference type="AlphaFoldDB" id="A0A8I6XAE1"/>
<keyword evidence="3" id="KW-1185">Reference proteome</keyword>
<feature type="compositionally biased region" description="Basic residues" evidence="1">
    <location>
        <begin position="208"/>
        <end position="218"/>
    </location>
</feature>
<dbReference type="Pfam" id="PF07797">
    <property type="entry name" value="DUF1639"/>
    <property type="match status" value="1"/>
</dbReference>
<dbReference type="PANTHER" id="PTHR33130:SF86">
    <property type="entry name" value="OS01G0132500 PROTEIN"/>
    <property type="match status" value="1"/>
</dbReference>
<feature type="compositionally biased region" description="Low complexity" evidence="1">
    <location>
        <begin position="38"/>
        <end position="68"/>
    </location>
</feature>
<dbReference type="PANTHER" id="PTHR33130">
    <property type="entry name" value="PUTATIVE (DUF1639)-RELATED"/>
    <property type="match status" value="1"/>
</dbReference>
<dbReference type="Gramene" id="HORVU.MOREX.r2.3HG0187210.1">
    <property type="protein sequence ID" value="HORVU.MOREX.r2.3HG0187210.1"/>
    <property type="gene ID" value="HORVU.MOREX.r2.3HG0187210"/>
</dbReference>
<proteinExistence type="predicted"/>